<feature type="transmembrane region" description="Helical" evidence="1">
    <location>
        <begin position="85"/>
        <end position="104"/>
    </location>
</feature>
<evidence type="ECO:0000313" key="3">
    <source>
        <dbReference type="Proteomes" id="UP001429984"/>
    </source>
</evidence>
<feature type="transmembrane region" description="Helical" evidence="1">
    <location>
        <begin position="110"/>
        <end position="132"/>
    </location>
</feature>
<organism evidence="2 3">
    <name type="scientific">Lysobacter niastensis</name>
    <dbReference type="NCBI Taxonomy" id="380629"/>
    <lineage>
        <taxon>Bacteria</taxon>
        <taxon>Pseudomonadati</taxon>
        <taxon>Pseudomonadota</taxon>
        <taxon>Gammaproteobacteria</taxon>
        <taxon>Lysobacterales</taxon>
        <taxon>Lysobacteraceae</taxon>
        <taxon>Lysobacter</taxon>
    </lineage>
</organism>
<keyword evidence="1" id="KW-0472">Membrane</keyword>
<comment type="caution">
    <text evidence="2">The sequence shown here is derived from an EMBL/GenBank/DDBJ whole genome shotgun (WGS) entry which is preliminary data.</text>
</comment>
<feature type="transmembrane region" description="Helical" evidence="1">
    <location>
        <begin position="7"/>
        <end position="30"/>
    </location>
</feature>
<evidence type="ECO:0000256" key="1">
    <source>
        <dbReference type="SAM" id="Phobius"/>
    </source>
</evidence>
<dbReference type="Proteomes" id="UP001429984">
    <property type="component" value="Unassembled WGS sequence"/>
</dbReference>
<dbReference type="EMBL" id="JADLZT010000003">
    <property type="protein sequence ID" value="MBF6023770.1"/>
    <property type="molecule type" value="Genomic_DNA"/>
</dbReference>
<protein>
    <recommendedName>
        <fullName evidence="4">DUF4345 domain-containing protein</fullName>
    </recommendedName>
</protein>
<proteinExistence type="predicted"/>
<gene>
    <name evidence="2" type="ORF">IU514_06990</name>
</gene>
<name>A0ABS0B4W6_9GAMM</name>
<evidence type="ECO:0000313" key="2">
    <source>
        <dbReference type="EMBL" id="MBF6023770.1"/>
    </source>
</evidence>
<reference evidence="2 3" key="1">
    <citation type="submission" date="2020-11" db="EMBL/GenBank/DDBJ databases">
        <title>Draft Genome Sequence and Secondary Metabolite Biosynthetic Potential of the Lysobacter niastensis Type strain DSM 18481.</title>
        <authorList>
            <person name="Turrini P."/>
            <person name="Artuso I."/>
            <person name="Tescari M."/>
            <person name="Lugli G.A."/>
            <person name="Frangipani E."/>
            <person name="Ventura M."/>
            <person name="Visca P."/>
        </authorList>
    </citation>
    <scope>NUCLEOTIDE SEQUENCE [LARGE SCALE GENOMIC DNA]</scope>
    <source>
        <strain evidence="2 3">DSM 18481</strain>
    </source>
</reference>
<keyword evidence="3" id="KW-1185">Reference proteome</keyword>
<dbReference type="RefSeq" id="WP_194930357.1">
    <property type="nucleotide sequence ID" value="NZ_JADLZT010000003.1"/>
</dbReference>
<feature type="transmembrane region" description="Helical" evidence="1">
    <location>
        <begin position="60"/>
        <end position="78"/>
    </location>
</feature>
<keyword evidence="1" id="KW-1133">Transmembrane helix</keyword>
<sequence length="140" mass="14775">MGRTILGMLAGVVVAVLVIMAIEMLGHHFYPPPAGLDPMDPANEAAFAQFVANMPFGGKVMLLLAWVSGTFVGSLVAAKIARHQTAAALMVSLVVMSGVVGMIIKVPHPGWLSILGLLLPIPVALLAVRLVYRRSTLPRV</sequence>
<accession>A0ABS0B4W6</accession>
<keyword evidence="1" id="KW-0812">Transmembrane</keyword>
<evidence type="ECO:0008006" key="4">
    <source>
        <dbReference type="Google" id="ProtNLM"/>
    </source>
</evidence>